<evidence type="ECO:0000259" key="5">
    <source>
        <dbReference type="PROSITE" id="PS51005"/>
    </source>
</evidence>
<dbReference type="GO" id="GO:0003677">
    <property type="term" value="F:DNA binding"/>
    <property type="evidence" value="ECO:0007669"/>
    <property type="project" value="UniProtKB-KW"/>
</dbReference>
<evidence type="ECO:0000256" key="2">
    <source>
        <dbReference type="ARBA" id="ARBA00023125"/>
    </source>
</evidence>
<dbReference type="PROSITE" id="PS51005">
    <property type="entry name" value="NAC"/>
    <property type="match status" value="1"/>
</dbReference>
<keyword evidence="3" id="KW-0804">Transcription</keyword>
<evidence type="ECO:0000256" key="1">
    <source>
        <dbReference type="ARBA" id="ARBA00023015"/>
    </source>
</evidence>
<feature type="domain" description="NAC" evidence="5">
    <location>
        <begin position="2"/>
        <end position="147"/>
    </location>
</feature>
<dbReference type="PANTHER" id="PTHR31719:SF43">
    <property type="entry name" value="NAC TRANSCRIPTION FACTOR 56"/>
    <property type="match status" value="1"/>
</dbReference>
<sequence>MVPTGFRFCPTDEELIEILHHKVSGNTATASFDFIVERNLYDFDPKDLNWSEISVRLNENERYYYCRKESDSREVMGRGWWKATSHVKAISSTNGELMGYKRPLTFHKFKDNNQRNRKAAIKTDWIMHEYGLQSIPSDWRLCKIKYKGKEKLNEVMTSTDNTCRNNMTPPLLNFEPEDGGSGNSRSISTNTTPMQVEFVSEQPPPLMQLPLPVNENLNYDDYCWHNSNVMFDDDRHLFAADQLESLSDDQPFSDLWSWDR</sequence>
<reference evidence="6" key="1">
    <citation type="submission" date="2019-09" db="EMBL/GenBank/DDBJ databases">
        <title>Draft genome information of white flower Hibiscus syriacus.</title>
        <authorList>
            <person name="Kim Y.-M."/>
        </authorList>
    </citation>
    <scope>NUCLEOTIDE SEQUENCE [LARGE SCALE GENOMIC DNA]</scope>
    <source>
        <strain evidence="6">YM2019G1</strain>
    </source>
</reference>
<protein>
    <submittedName>
        <fullName evidence="6">NAC domain containing protein 94</fullName>
    </submittedName>
</protein>
<keyword evidence="2" id="KW-0238">DNA-binding</keyword>
<dbReference type="SUPFAM" id="SSF101941">
    <property type="entry name" value="NAC domain"/>
    <property type="match status" value="1"/>
</dbReference>
<comment type="caution">
    <text evidence="6">The sequence shown here is derived from an EMBL/GenBank/DDBJ whole genome shotgun (WGS) entry which is preliminary data.</text>
</comment>
<keyword evidence="4" id="KW-0539">Nucleus</keyword>
<name>A0A6A3BD34_HIBSY</name>
<keyword evidence="1" id="KW-0805">Transcription regulation</keyword>
<dbReference type="EMBL" id="VEPZ02000870">
    <property type="protein sequence ID" value="KAE8714503.1"/>
    <property type="molecule type" value="Genomic_DNA"/>
</dbReference>
<dbReference type="OrthoDB" id="1741710at2759"/>
<organism evidence="6 7">
    <name type="scientific">Hibiscus syriacus</name>
    <name type="common">Rose of Sharon</name>
    <dbReference type="NCBI Taxonomy" id="106335"/>
    <lineage>
        <taxon>Eukaryota</taxon>
        <taxon>Viridiplantae</taxon>
        <taxon>Streptophyta</taxon>
        <taxon>Embryophyta</taxon>
        <taxon>Tracheophyta</taxon>
        <taxon>Spermatophyta</taxon>
        <taxon>Magnoliopsida</taxon>
        <taxon>eudicotyledons</taxon>
        <taxon>Gunneridae</taxon>
        <taxon>Pentapetalae</taxon>
        <taxon>rosids</taxon>
        <taxon>malvids</taxon>
        <taxon>Malvales</taxon>
        <taxon>Malvaceae</taxon>
        <taxon>Malvoideae</taxon>
        <taxon>Hibiscus</taxon>
    </lineage>
</organism>
<dbReference type="Gene3D" id="2.170.150.80">
    <property type="entry name" value="NAC domain"/>
    <property type="match status" value="1"/>
</dbReference>
<dbReference type="InterPro" id="IPR003441">
    <property type="entry name" value="NAC-dom"/>
</dbReference>
<accession>A0A6A3BD34</accession>
<evidence type="ECO:0000313" key="6">
    <source>
        <dbReference type="EMBL" id="KAE8714503.1"/>
    </source>
</evidence>
<evidence type="ECO:0000256" key="3">
    <source>
        <dbReference type="ARBA" id="ARBA00023163"/>
    </source>
</evidence>
<dbReference type="PANTHER" id="PTHR31719">
    <property type="entry name" value="NAC TRANSCRIPTION FACTOR 56"/>
    <property type="match status" value="1"/>
</dbReference>
<gene>
    <name evidence="6" type="ORF">F3Y22_tig00110195pilonHSYRG00110</name>
</gene>
<dbReference type="InterPro" id="IPR036093">
    <property type="entry name" value="NAC_dom_sf"/>
</dbReference>
<evidence type="ECO:0000313" key="7">
    <source>
        <dbReference type="Proteomes" id="UP000436088"/>
    </source>
</evidence>
<dbReference type="GO" id="GO:0006355">
    <property type="term" value="P:regulation of DNA-templated transcription"/>
    <property type="evidence" value="ECO:0007669"/>
    <property type="project" value="InterPro"/>
</dbReference>
<evidence type="ECO:0000256" key="4">
    <source>
        <dbReference type="ARBA" id="ARBA00023242"/>
    </source>
</evidence>
<proteinExistence type="predicted"/>
<dbReference type="Pfam" id="PF02365">
    <property type="entry name" value="NAM"/>
    <property type="match status" value="1"/>
</dbReference>
<dbReference type="Proteomes" id="UP000436088">
    <property type="component" value="Unassembled WGS sequence"/>
</dbReference>
<dbReference type="AlphaFoldDB" id="A0A6A3BD34"/>
<keyword evidence="7" id="KW-1185">Reference proteome</keyword>